<dbReference type="EMBL" id="MH908918">
    <property type="protein sequence ID" value="AYM54153.1"/>
    <property type="molecule type" value="Genomic_DNA"/>
</dbReference>
<evidence type="ECO:0000313" key="1">
    <source>
        <dbReference type="EMBL" id="AYM54153.1"/>
    </source>
</evidence>
<dbReference type="CDD" id="cd00657">
    <property type="entry name" value="Ferritin_like"/>
    <property type="match status" value="1"/>
</dbReference>
<accession>A0A3S5GY27</accession>
<sequence>MGAPAELVEAAHHAALDEIRHAGLCFALAGAYGGAPVGPSAFPFGGAVAVSEDLAAVAASAAREGCVGETLAAVLAAEQLGQARDPAVRAALTVIAADEARHAELAWRAVAWAVATGGAEVRAAVIDAFAAAEEVLAGFSSGAVASPELAAHGRLGATEAAAVLRRALDEVVRPAAAALLGASTLPGSAAAGSLSASFVAEVVQSAGLDPTPCPMDSGGQAS</sequence>
<dbReference type="AlphaFoldDB" id="A0A3S5GY27"/>
<protein>
    <submittedName>
        <fullName evidence="1">Secreted protein</fullName>
    </submittedName>
</protein>
<organism evidence="1">
    <name type="scientific">Sorangium cellulosum</name>
    <name type="common">Polyangium cellulosum</name>
    <dbReference type="NCBI Taxonomy" id="56"/>
    <lineage>
        <taxon>Bacteria</taxon>
        <taxon>Pseudomonadati</taxon>
        <taxon>Myxococcota</taxon>
        <taxon>Polyangia</taxon>
        <taxon>Polyangiales</taxon>
        <taxon>Polyangiaceae</taxon>
        <taxon>Sorangium</taxon>
    </lineage>
</organism>
<reference evidence="1" key="1">
    <citation type="journal article" date="2018" name="J. Ind. Microbiol. Biotechnol.">
        <title>Genome mining reveals uncommon alkylpyrones as type III PKS products from myxobacteria.</title>
        <authorList>
            <person name="Hug J.J."/>
            <person name="Panter F."/>
            <person name="Krug D."/>
            <person name="Muller R."/>
        </authorList>
    </citation>
    <scope>NUCLEOTIDE SEQUENCE</scope>
    <source>
        <strain evidence="1">So ce1875</strain>
    </source>
</reference>
<name>A0A3S5GY27_SORCE</name>
<dbReference type="InterPro" id="IPR009078">
    <property type="entry name" value="Ferritin-like_SF"/>
</dbReference>
<dbReference type="SUPFAM" id="SSF47240">
    <property type="entry name" value="Ferritin-like"/>
    <property type="match status" value="1"/>
</dbReference>
<proteinExistence type="predicted"/>